<protein>
    <submittedName>
        <fullName evidence="2">Uncharacterized protein</fullName>
    </submittedName>
</protein>
<feature type="compositionally biased region" description="Polar residues" evidence="1">
    <location>
        <begin position="106"/>
        <end position="123"/>
    </location>
</feature>
<feature type="compositionally biased region" description="Basic and acidic residues" evidence="1">
    <location>
        <begin position="44"/>
        <end position="61"/>
    </location>
</feature>
<name>A0A2G8LK02_STIJA</name>
<feature type="compositionally biased region" description="Polar residues" evidence="1">
    <location>
        <begin position="62"/>
        <end position="72"/>
    </location>
</feature>
<reference evidence="2 3" key="1">
    <citation type="journal article" date="2017" name="PLoS Biol.">
        <title>The sea cucumber genome provides insights into morphological evolution and visceral regeneration.</title>
        <authorList>
            <person name="Zhang X."/>
            <person name="Sun L."/>
            <person name="Yuan J."/>
            <person name="Sun Y."/>
            <person name="Gao Y."/>
            <person name="Zhang L."/>
            <person name="Li S."/>
            <person name="Dai H."/>
            <person name="Hamel J.F."/>
            <person name="Liu C."/>
            <person name="Yu Y."/>
            <person name="Liu S."/>
            <person name="Lin W."/>
            <person name="Guo K."/>
            <person name="Jin S."/>
            <person name="Xu P."/>
            <person name="Storey K.B."/>
            <person name="Huan P."/>
            <person name="Zhang T."/>
            <person name="Zhou Y."/>
            <person name="Zhang J."/>
            <person name="Lin C."/>
            <person name="Li X."/>
            <person name="Xing L."/>
            <person name="Huo D."/>
            <person name="Sun M."/>
            <person name="Wang L."/>
            <person name="Mercier A."/>
            <person name="Li F."/>
            <person name="Yang H."/>
            <person name="Xiang J."/>
        </authorList>
    </citation>
    <scope>NUCLEOTIDE SEQUENCE [LARGE SCALE GENOMIC DNA]</scope>
    <source>
        <strain evidence="2">Shaxun</strain>
        <tissue evidence="2">Muscle</tissue>
    </source>
</reference>
<dbReference type="AlphaFoldDB" id="A0A2G8LK02"/>
<sequence>MCRDKEDISADVTSSPNIQEIIAIVHPEPPEIELTTSTTADQSATDKPDDLTPDKEVKYDNSTETAISNTLEKVTKDIVKENQNTDENHNKPPQENGHAQIKDTETTATSPSHLDTEQGNTLPNGKHLHETDNMKRIWLSPFQKQSLVTDDTKVIGIISSSCYFSLDSLSL</sequence>
<evidence type="ECO:0000256" key="1">
    <source>
        <dbReference type="SAM" id="MobiDB-lite"/>
    </source>
</evidence>
<comment type="caution">
    <text evidence="2">The sequence shown here is derived from an EMBL/GenBank/DDBJ whole genome shotgun (WGS) entry which is preliminary data.</text>
</comment>
<evidence type="ECO:0000313" key="2">
    <source>
        <dbReference type="EMBL" id="PIK60542.1"/>
    </source>
</evidence>
<accession>A0A2G8LK02</accession>
<gene>
    <name evidence="2" type="ORF">BSL78_02478</name>
</gene>
<proteinExistence type="predicted"/>
<dbReference type="EMBL" id="MRZV01000053">
    <property type="protein sequence ID" value="PIK60542.1"/>
    <property type="molecule type" value="Genomic_DNA"/>
</dbReference>
<dbReference type="Proteomes" id="UP000230750">
    <property type="component" value="Unassembled WGS sequence"/>
</dbReference>
<organism evidence="2 3">
    <name type="scientific">Stichopus japonicus</name>
    <name type="common">Sea cucumber</name>
    <dbReference type="NCBI Taxonomy" id="307972"/>
    <lineage>
        <taxon>Eukaryota</taxon>
        <taxon>Metazoa</taxon>
        <taxon>Echinodermata</taxon>
        <taxon>Eleutherozoa</taxon>
        <taxon>Echinozoa</taxon>
        <taxon>Holothuroidea</taxon>
        <taxon>Aspidochirotacea</taxon>
        <taxon>Aspidochirotida</taxon>
        <taxon>Stichopodidae</taxon>
        <taxon>Apostichopus</taxon>
    </lineage>
</organism>
<feature type="region of interest" description="Disordered" evidence="1">
    <location>
        <begin position="24"/>
        <end position="128"/>
    </location>
</feature>
<evidence type="ECO:0000313" key="3">
    <source>
        <dbReference type="Proteomes" id="UP000230750"/>
    </source>
</evidence>
<keyword evidence="3" id="KW-1185">Reference proteome</keyword>